<dbReference type="Pfam" id="PF10383">
    <property type="entry name" value="Clr2"/>
    <property type="match status" value="1"/>
</dbReference>
<name>A0A0E9NAA7_SAICN</name>
<feature type="domain" description="Cryptic loci regulator 2 C-terminal" evidence="2">
    <location>
        <begin position="288"/>
        <end position="403"/>
    </location>
</feature>
<sequence>MPNIQLIKLDWSDGTPETWPKGADVDPTPKNGEVNYHFKLPLDSIKYSLYKKKCGQFLSQFSREEGLPADTEIELSELPQGYALFEHRKGSRTDVYLWGHPTGRKFRSPAEFNPHLQWMALNTTHQANTDDTCICVCCKQSGGARNSTIDRTPGGPMSAKKEKKNFAVQERREELEPDAPAYRVAELVWARAPQGGSEEWVPAVVVKRHKGEKSLDAKYDVKDIGSKGIRPNLPHSDVLPWLARAVEGPEAQKSTAVKTAQQICKTWSLISSYTPDVSSGRDPRAGKYYNGMFIGPERIWRNEPVRLKSDPEAGEEAEDEIMLISAFLRSEADTTVTLLGDIYTFHTFKDDEDGAANHDLPPGMVITDRMRTYAADRGYWKPKFGPEYESNLELDEIAGRWYEDWVFPSEPKITLGSVEVSRWVTNRAEGMGSESWDGEGAVAATPGASGGVGTPTPAGRIGNGASPLARKVLDSDGSAKRPLEIDSAVGSEEPAAKVPRSDGQTDATHSCYPKNVHERLGQVQLYVPYQS</sequence>
<reference evidence="4 5" key="1">
    <citation type="journal article" date="2011" name="J. Gen. Appl. Microbiol.">
        <title>Draft genome sequencing of the enigmatic yeast Saitoella complicata.</title>
        <authorList>
            <person name="Nishida H."/>
            <person name="Hamamoto M."/>
            <person name="Sugiyama J."/>
        </authorList>
    </citation>
    <scope>NUCLEOTIDE SEQUENCE [LARGE SCALE GENOMIC DNA]</scope>
    <source>
        <strain evidence="4 5">NRRL Y-17804</strain>
    </source>
</reference>
<feature type="region of interest" description="Disordered" evidence="1">
    <location>
        <begin position="430"/>
        <end position="515"/>
    </location>
</feature>
<protein>
    <recommendedName>
        <fullName evidence="6">Cryptic loci regulator 2 N-terminal domain-containing protein</fullName>
    </recommendedName>
</protein>
<evidence type="ECO:0000259" key="3">
    <source>
        <dbReference type="Pfam" id="PF16761"/>
    </source>
</evidence>
<proteinExistence type="predicted"/>
<evidence type="ECO:0000259" key="2">
    <source>
        <dbReference type="Pfam" id="PF10383"/>
    </source>
</evidence>
<dbReference type="PANTHER" id="PTHR38046">
    <property type="entry name" value="CRYPTIC LOCI REGULATOR 2"/>
    <property type="match status" value="1"/>
</dbReference>
<dbReference type="OMA" id="GRWYEPW"/>
<evidence type="ECO:0000313" key="5">
    <source>
        <dbReference type="Proteomes" id="UP000033140"/>
    </source>
</evidence>
<gene>
    <name evidence="4" type="ORF">G7K_0955-t1</name>
</gene>
<evidence type="ECO:0008006" key="6">
    <source>
        <dbReference type="Google" id="ProtNLM"/>
    </source>
</evidence>
<dbReference type="PANTHER" id="PTHR38046:SF1">
    <property type="entry name" value="CRYPTIC LOCI REGULATOR 2"/>
    <property type="match status" value="1"/>
</dbReference>
<feature type="compositionally biased region" description="Basic and acidic residues" evidence="1">
    <location>
        <begin position="471"/>
        <end position="484"/>
    </location>
</feature>
<dbReference type="InterPro" id="IPR038986">
    <property type="entry name" value="Clr2"/>
</dbReference>
<feature type="domain" description="Cryptic loci regulator 2 N-terminal" evidence="3">
    <location>
        <begin position="75"/>
        <end position="138"/>
    </location>
</feature>
<dbReference type="GO" id="GO:0033553">
    <property type="term" value="C:rDNA heterochromatin"/>
    <property type="evidence" value="ECO:0007669"/>
    <property type="project" value="TreeGrafter"/>
</dbReference>
<dbReference type="AlphaFoldDB" id="A0A0E9NAA7"/>
<reference evidence="4 5" key="2">
    <citation type="journal article" date="2014" name="J. Gen. Appl. Microbiol.">
        <title>The early diverging ascomycetous budding yeast Saitoella complicata has three histone deacetylases belonging to the Clr6, Hos2, and Rpd3 lineages.</title>
        <authorList>
            <person name="Nishida H."/>
            <person name="Matsumoto T."/>
            <person name="Kondo S."/>
            <person name="Hamamoto M."/>
            <person name="Yoshikawa H."/>
        </authorList>
    </citation>
    <scope>NUCLEOTIDE SEQUENCE [LARGE SCALE GENOMIC DNA]</scope>
    <source>
        <strain evidence="4 5">NRRL Y-17804</strain>
    </source>
</reference>
<reference evidence="4 5" key="3">
    <citation type="journal article" date="2015" name="Genome Announc.">
        <title>Draft Genome Sequence of the Archiascomycetous Yeast Saitoella complicata.</title>
        <authorList>
            <person name="Yamauchi K."/>
            <person name="Kondo S."/>
            <person name="Hamamoto M."/>
            <person name="Takahashi Y."/>
            <person name="Ogura Y."/>
            <person name="Hayashi T."/>
            <person name="Nishida H."/>
        </authorList>
    </citation>
    <scope>NUCLEOTIDE SEQUENCE [LARGE SCALE GENOMIC DNA]</scope>
    <source>
        <strain evidence="4 5">NRRL Y-17804</strain>
    </source>
</reference>
<dbReference type="GO" id="GO:0031934">
    <property type="term" value="C:mating-type region heterochromatin"/>
    <property type="evidence" value="ECO:0007669"/>
    <property type="project" value="TreeGrafter"/>
</dbReference>
<evidence type="ECO:0000313" key="4">
    <source>
        <dbReference type="EMBL" id="GAO46733.1"/>
    </source>
</evidence>
<dbReference type="InterPro" id="IPR018839">
    <property type="entry name" value="Tscrpt-silencing_Clr2_C"/>
</dbReference>
<keyword evidence="5" id="KW-1185">Reference proteome</keyword>
<dbReference type="InterPro" id="IPR031915">
    <property type="entry name" value="Clr2_N"/>
</dbReference>
<dbReference type="GO" id="GO:0070824">
    <property type="term" value="C:SHREC complex"/>
    <property type="evidence" value="ECO:0007669"/>
    <property type="project" value="InterPro"/>
</dbReference>
<dbReference type="Proteomes" id="UP000033140">
    <property type="component" value="Unassembled WGS sequence"/>
</dbReference>
<dbReference type="Pfam" id="PF16761">
    <property type="entry name" value="Clr2_transil"/>
    <property type="match status" value="1"/>
</dbReference>
<evidence type="ECO:0000256" key="1">
    <source>
        <dbReference type="SAM" id="MobiDB-lite"/>
    </source>
</evidence>
<dbReference type="EMBL" id="BACD03000005">
    <property type="protein sequence ID" value="GAO46733.1"/>
    <property type="molecule type" value="Genomic_DNA"/>
</dbReference>
<organism evidence="4 5">
    <name type="scientific">Saitoella complicata (strain BCRC 22490 / CBS 7301 / JCM 7358 / NBRC 10748 / NRRL Y-17804)</name>
    <dbReference type="NCBI Taxonomy" id="698492"/>
    <lineage>
        <taxon>Eukaryota</taxon>
        <taxon>Fungi</taxon>
        <taxon>Dikarya</taxon>
        <taxon>Ascomycota</taxon>
        <taxon>Taphrinomycotina</taxon>
        <taxon>Taphrinomycotina incertae sedis</taxon>
        <taxon>Saitoella</taxon>
    </lineage>
</organism>
<dbReference type="STRING" id="698492.A0A0E9NAA7"/>
<comment type="caution">
    <text evidence="4">The sequence shown here is derived from an EMBL/GenBank/DDBJ whole genome shotgun (WGS) entry which is preliminary data.</text>
</comment>
<dbReference type="GO" id="GO:0030466">
    <property type="term" value="P:silent mating-type cassette heterochromatin formation"/>
    <property type="evidence" value="ECO:0007669"/>
    <property type="project" value="TreeGrafter"/>
</dbReference>
<accession>A0A0E9NAA7</accession>